<gene>
    <name evidence="1" type="ORF">C8J55DRAFT_551024</name>
</gene>
<evidence type="ECO:0000313" key="1">
    <source>
        <dbReference type="EMBL" id="KAJ4471690.1"/>
    </source>
</evidence>
<reference evidence="1" key="2">
    <citation type="journal article" date="2023" name="Proc. Natl. Acad. Sci. U.S.A.">
        <title>A global phylogenomic analysis of the shiitake genus Lentinula.</title>
        <authorList>
            <person name="Sierra-Patev S."/>
            <person name="Min B."/>
            <person name="Naranjo-Ortiz M."/>
            <person name="Looney B."/>
            <person name="Konkel Z."/>
            <person name="Slot J.C."/>
            <person name="Sakamoto Y."/>
            <person name="Steenwyk J.L."/>
            <person name="Rokas A."/>
            <person name="Carro J."/>
            <person name="Camarero S."/>
            <person name="Ferreira P."/>
            <person name="Molpeceres G."/>
            <person name="Ruiz-Duenas F.J."/>
            <person name="Serrano A."/>
            <person name="Henrissat B."/>
            <person name="Drula E."/>
            <person name="Hughes K.W."/>
            <person name="Mata J.L."/>
            <person name="Ishikawa N.K."/>
            <person name="Vargas-Isla R."/>
            <person name="Ushijima S."/>
            <person name="Smith C.A."/>
            <person name="Donoghue J."/>
            <person name="Ahrendt S."/>
            <person name="Andreopoulos W."/>
            <person name="He G."/>
            <person name="LaButti K."/>
            <person name="Lipzen A."/>
            <person name="Ng V."/>
            <person name="Riley R."/>
            <person name="Sandor L."/>
            <person name="Barry K."/>
            <person name="Martinez A.T."/>
            <person name="Xiao Y."/>
            <person name="Gibbons J.G."/>
            <person name="Terashima K."/>
            <person name="Grigoriev I.V."/>
            <person name="Hibbett D."/>
        </authorList>
    </citation>
    <scope>NUCLEOTIDE SEQUENCE</scope>
    <source>
        <strain evidence="1">Sp2 HRB7682 ss15</strain>
    </source>
</reference>
<comment type="caution">
    <text evidence="1">The sequence shown here is derived from an EMBL/GenBank/DDBJ whole genome shotgun (WGS) entry which is preliminary data.</text>
</comment>
<name>A0A9W9A0I2_9AGAR</name>
<organism evidence="1 2">
    <name type="scientific">Lentinula lateritia</name>
    <dbReference type="NCBI Taxonomy" id="40482"/>
    <lineage>
        <taxon>Eukaryota</taxon>
        <taxon>Fungi</taxon>
        <taxon>Dikarya</taxon>
        <taxon>Basidiomycota</taxon>
        <taxon>Agaricomycotina</taxon>
        <taxon>Agaricomycetes</taxon>
        <taxon>Agaricomycetidae</taxon>
        <taxon>Agaricales</taxon>
        <taxon>Marasmiineae</taxon>
        <taxon>Omphalotaceae</taxon>
        <taxon>Lentinula</taxon>
    </lineage>
</organism>
<dbReference type="AlphaFoldDB" id="A0A9W9A0I2"/>
<accession>A0A9W9A0I2</accession>
<dbReference type="EMBL" id="JANVFS010000028">
    <property type="protein sequence ID" value="KAJ4471690.1"/>
    <property type="molecule type" value="Genomic_DNA"/>
</dbReference>
<sequence>MSKLFVFFNFFAGLRNPRDGFDILKSSSFVLGRHETLDARGILSSMPFIGKTKLAVTVTIPVPEAAKRRINSLIKAFLKVYRLLSNFEIEMNDEADSSQKSGSAKFKHFFDNGGDTPKTSSQISKSTLSIHKTGCYASPFAVTRRTQKFIEKLVHKLQLLSYKDFWTSSLLIIIGNVYVDTLKTYLHRDENHSSKRPARRVGVFRATALAVVPGPACYSFSGCAPPLFSAFFFWFHDHTLAKMQKCQVLSQDGGFTELQIPSKRSQDLLLNIGESYTRWTPKNAQIPSNILVDVIPSSLLRVVVVKIGNHLSILKYFNHRSIRDVESSINQVALASDASFHPSLSLVLYL</sequence>
<evidence type="ECO:0000313" key="2">
    <source>
        <dbReference type="Proteomes" id="UP001150238"/>
    </source>
</evidence>
<protein>
    <submittedName>
        <fullName evidence="1">Uncharacterized protein</fullName>
    </submittedName>
</protein>
<dbReference type="Proteomes" id="UP001150238">
    <property type="component" value="Unassembled WGS sequence"/>
</dbReference>
<proteinExistence type="predicted"/>
<reference evidence="1" key="1">
    <citation type="submission" date="2022-08" db="EMBL/GenBank/DDBJ databases">
        <authorList>
            <consortium name="DOE Joint Genome Institute"/>
            <person name="Min B."/>
            <person name="Riley R."/>
            <person name="Sierra-Patev S."/>
            <person name="Naranjo-Ortiz M."/>
            <person name="Looney B."/>
            <person name="Konkel Z."/>
            <person name="Slot J.C."/>
            <person name="Sakamoto Y."/>
            <person name="Steenwyk J.L."/>
            <person name="Rokas A."/>
            <person name="Carro J."/>
            <person name="Camarero S."/>
            <person name="Ferreira P."/>
            <person name="Molpeceres G."/>
            <person name="Ruiz-Duenas F.J."/>
            <person name="Serrano A."/>
            <person name="Henrissat B."/>
            <person name="Drula E."/>
            <person name="Hughes K.W."/>
            <person name="Mata J.L."/>
            <person name="Ishikawa N.K."/>
            <person name="Vargas-Isla R."/>
            <person name="Ushijima S."/>
            <person name="Smith C.A."/>
            <person name="Ahrendt S."/>
            <person name="Andreopoulos W."/>
            <person name="He G."/>
            <person name="Labutti K."/>
            <person name="Lipzen A."/>
            <person name="Ng V."/>
            <person name="Sandor L."/>
            <person name="Barry K."/>
            <person name="Martinez A.T."/>
            <person name="Xiao Y."/>
            <person name="Gibbons J.G."/>
            <person name="Terashima K."/>
            <person name="Hibbett D.S."/>
            <person name="Grigoriev I.V."/>
        </authorList>
    </citation>
    <scope>NUCLEOTIDE SEQUENCE</scope>
    <source>
        <strain evidence="1">Sp2 HRB7682 ss15</strain>
    </source>
</reference>